<evidence type="ECO:0000313" key="7">
    <source>
        <dbReference type="Proteomes" id="UP000676079"/>
    </source>
</evidence>
<dbReference type="InterPro" id="IPR011990">
    <property type="entry name" value="TPR-like_helical_dom_sf"/>
</dbReference>
<proteinExistence type="inferred from homology"/>
<feature type="compositionally biased region" description="Low complexity" evidence="4">
    <location>
        <begin position="1076"/>
        <end position="1093"/>
    </location>
</feature>
<accession>A0ABX8BJA8</accession>
<dbReference type="Pfam" id="PF25872">
    <property type="entry name" value="HTH_77"/>
    <property type="match status" value="1"/>
</dbReference>
<dbReference type="InterPro" id="IPR016032">
    <property type="entry name" value="Sig_transdc_resp-reg_C-effctor"/>
</dbReference>
<dbReference type="Gene3D" id="3.40.50.300">
    <property type="entry name" value="P-loop containing nucleotide triphosphate hydrolases"/>
    <property type="match status" value="1"/>
</dbReference>
<evidence type="ECO:0000259" key="5">
    <source>
        <dbReference type="PROSITE" id="PS51755"/>
    </source>
</evidence>
<keyword evidence="2 3" id="KW-0238">DNA-binding</keyword>
<dbReference type="InterPro" id="IPR005158">
    <property type="entry name" value="BTAD"/>
</dbReference>
<dbReference type="SMART" id="SM01043">
    <property type="entry name" value="BTAD"/>
    <property type="match status" value="1"/>
</dbReference>
<dbReference type="InterPro" id="IPR058852">
    <property type="entry name" value="HTH_77"/>
</dbReference>
<dbReference type="EMBL" id="CP074133">
    <property type="protein sequence ID" value="QUX21404.1"/>
    <property type="molecule type" value="Genomic_DNA"/>
</dbReference>
<dbReference type="Gene3D" id="1.25.40.10">
    <property type="entry name" value="Tetratricopeptide repeat domain"/>
    <property type="match status" value="2"/>
</dbReference>
<organism evidence="6 7">
    <name type="scientific">Nocardiopsis changdeensis</name>
    <dbReference type="NCBI Taxonomy" id="2831969"/>
    <lineage>
        <taxon>Bacteria</taxon>
        <taxon>Bacillati</taxon>
        <taxon>Actinomycetota</taxon>
        <taxon>Actinomycetes</taxon>
        <taxon>Streptosporangiales</taxon>
        <taxon>Nocardiopsidaceae</taxon>
        <taxon>Nocardiopsis</taxon>
    </lineage>
</organism>
<dbReference type="PANTHER" id="PTHR47691:SF3">
    <property type="entry name" value="HTH-TYPE TRANSCRIPTIONAL REGULATOR RV0890C-RELATED"/>
    <property type="match status" value="1"/>
</dbReference>
<dbReference type="Gene3D" id="1.10.10.10">
    <property type="entry name" value="Winged helix-like DNA-binding domain superfamily/Winged helix DNA-binding domain"/>
    <property type="match status" value="1"/>
</dbReference>
<dbReference type="RefSeq" id="WP_220562626.1">
    <property type="nucleotide sequence ID" value="NZ_CP074133.1"/>
</dbReference>
<dbReference type="PRINTS" id="PR00364">
    <property type="entry name" value="DISEASERSIST"/>
</dbReference>
<dbReference type="InterPro" id="IPR036388">
    <property type="entry name" value="WH-like_DNA-bd_sf"/>
</dbReference>
<evidence type="ECO:0000256" key="2">
    <source>
        <dbReference type="ARBA" id="ARBA00023125"/>
    </source>
</evidence>
<name>A0ABX8BJA8_9ACTN</name>
<dbReference type="PROSITE" id="PS51755">
    <property type="entry name" value="OMPR_PHOB"/>
    <property type="match status" value="1"/>
</dbReference>
<sequence length="1101" mass="116424">MRFGVLGPLAVWTDGGSSVRVPGAKVRALLALLLVHRGESVSADRLVDELWDAPPPDPAGAVQTAVSRLRGALERGEAGFRTRLESGPSGYRLRVDADAVDAGRFEALVSRARGGGPRERVRLLDEALEQWRGPALADHADAAFAAAPLARWEEMRLAALEDRARARLDLGEGPELVAELGGLVRAHPARERLRAAHMLALYRAGRQGEALESHRGLRELLAEELGVDPGPEITRLHSDILAQSPVLDPAPAVAEVPAAPAAAAAAAAAVHHPHAMAPPADPAPAAPARGSVPAPLTDLVGRDDCVAEVRRTLARSRLTTLLGPGGVGKTSMALAAVAVGDGRFGPVWFVELSGREDGEGVAEEVAAVLGLQDEGSRSARARPVAARIAESLGGGPALLVLDNCEHLIAPAADLAARLLGTVPGLRVLATSREPLGIPGEHLHQVRPLGLPDGTSPEEVAASDAVALFVRRAAASVPGFTVDAANAEAVAGICRHLDGLPLALELAAARVRSLGVHRLAERLDDRFRVLGAGGHDRRRTLWETVDWSWRLLTGPEQAVLRRLSVPTCVFTLETAEAIAADPQGPPGVEPADVAGILAGLVDRSLVAVGQEGTRYRLLETIRAYAARRLAAAGEEDAVWHRYARHIADRSGRGEAADFTLDPHQADADRQATDVRAVIEWSADHGHADLALRVAAYHGWFWYLRGRYREGCRLLSRALAAQGTGSPADRAEALLWHTVLGVAECTDHAEHAPAREAERIARGLSDPRTRARAQTLLVFVTAFSDAVGPGDDWPDDRLSEALEVFEAAADPWWTAFALHLRGWRALRRSELGPARRDADRSLALFSRAGEPWGEARAHSLLGVVAGIEGSYAEAARRHRSALGIAEGLGLWPTVVDELGRLARVHLLNGDLEAADAHNLRALRIAGEQAFRAGRRFTVAGLGMTARRRGDLDTAREHLEEVLAVHRQDGYRPGLAFALAELGFTAEQRGDAGAARDLHRQGLEQARLTGDPRAVALALEGLAGVAALEGDGVAAARLVGAAERLREAAGAPMPAAERFDVDRVLAAARALAGPEAVGAARAAGRALPPEAAAAEALSPAPQPR</sequence>
<dbReference type="InterPro" id="IPR001867">
    <property type="entry name" value="OmpR/PhoB-type_DNA-bd"/>
</dbReference>
<dbReference type="Proteomes" id="UP000676079">
    <property type="component" value="Chromosome"/>
</dbReference>
<keyword evidence="7" id="KW-1185">Reference proteome</keyword>
<dbReference type="SUPFAM" id="SSF52540">
    <property type="entry name" value="P-loop containing nucleoside triphosphate hydrolases"/>
    <property type="match status" value="1"/>
</dbReference>
<dbReference type="PANTHER" id="PTHR47691">
    <property type="entry name" value="REGULATOR-RELATED"/>
    <property type="match status" value="1"/>
</dbReference>
<evidence type="ECO:0000256" key="1">
    <source>
        <dbReference type="ARBA" id="ARBA00005820"/>
    </source>
</evidence>
<dbReference type="SUPFAM" id="SSF48452">
    <property type="entry name" value="TPR-like"/>
    <property type="match status" value="2"/>
</dbReference>
<dbReference type="SMART" id="SM00028">
    <property type="entry name" value="TPR"/>
    <property type="match status" value="4"/>
</dbReference>
<evidence type="ECO:0000313" key="6">
    <source>
        <dbReference type="EMBL" id="QUX21404.1"/>
    </source>
</evidence>
<gene>
    <name evidence="6" type="ORF">KGD84_23740</name>
</gene>
<feature type="DNA-binding region" description="OmpR/PhoB-type" evidence="3">
    <location>
        <begin position="1"/>
        <end position="95"/>
    </location>
</feature>
<comment type="similarity">
    <text evidence="1">Belongs to the AfsR/DnrI/RedD regulatory family.</text>
</comment>
<dbReference type="SMART" id="SM00862">
    <property type="entry name" value="Trans_reg_C"/>
    <property type="match status" value="1"/>
</dbReference>
<dbReference type="SUPFAM" id="SSF46894">
    <property type="entry name" value="C-terminal effector domain of the bipartite response regulators"/>
    <property type="match status" value="1"/>
</dbReference>
<dbReference type="InterPro" id="IPR027417">
    <property type="entry name" value="P-loop_NTPase"/>
</dbReference>
<evidence type="ECO:0000256" key="4">
    <source>
        <dbReference type="SAM" id="MobiDB-lite"/>
    </source>
</evidence>
<dbReference type="Pfam" id="PF00486">
    <property type="entry name" value="Trans_reg_C"/>
    <property type="match status" value="1"/>
</dbReference>
<dbReference type="InterPro" id="IPR019734">
    <property type="entry name" value="TPR_rpt"/>
</dbReference>
<reference evidence="6 7" key="1">
    <citation type="submission" date="2021-05" db="EMBL/GenBank/DDBJ databases">
        <title>Direct Submission.</title>
        <authorList>
            <person name="Li K."/>
            <person name="Gao J."/>
        </authorList>
    </citation>
    <scope>NUCLEOTIDE SEQUENCE [LARGE SCALE GENOMIC DNA]</scope>
    <source>
        <strain evidence="6 7">Mg02</strain>
    </source>
</reference>
<protein>
    <submittedName>
        <fullName evidence="6">Tetratricopeptide repeat protein</fullName>
    </submittedName>
</protein>
<dbReference type="Pfam" id="PF03704">
    <property type="entry name" value="BTAD"/>
    <property type="match status" value="1"/>
</dbReference>
<feature type="region of interest" description="Disordered" evidence="4">
    <location>
        <begin position="1076"/>
        <end position="1101"/>
    </location>
</feature>
<dbReference type="CDD" id="cd15831">
    <property type="entry name" value="BTAD"/>
    <property type="match status" value="1"/>
</dbReference>
<evidence type="ECO:0000256" key="3">
    <source>
        <dbReference type="PROSITE-ProRule" id="PRU01091"/>
    </source>
</evidence>
<dbReference type="Pfam" id="PF13424">
    <property type="entry name" value="TPR_12"/>
    <property type="match status" value="1"/>
</dbReference>
<feature type="domain" description="OmpR/PhoB-type" evidence="5">
    <location>
        <begin position="1"/>
        <end position="95"/>
    </location>
</feature>